<comment type="caution">
    <text evidence="2">The sequence shown here is derived from an EMBL/GenBank/DDBJ whole genome shotgun (WGS) entry which is preliminary data.</text>
</comment>
<keyword evidence="1" id="KW-0472">Membrane</keyword>
<dbReference type="Proteomes" id="UP000055048">
    <property type="component" value="Unassembled WGS sequence"/>
</dbReference>
<dbReference type="AlphaFoldDB" id="A0A0V0UGE0"/>
<reference evidence="2 3" key="1">
    <citation type="submission" date="2015-01" db="EMBL/GenBank/DDBJ databases">
        <title>Evolution of Trichinella species and genotypes.</title>
        <authorList>
            <person name="Korhonen P.K."/>
            <person name="Edoardo P."/>
            <person name="Giuseppe L.R."/>
            <person name="Gasser R.B."/>
        </authorList>
    </citation>
    <scope>NUCLEOTIDE SEQUENCE [LARGE SCALE GENOMIC DNA]</scope>
    <source>
        <strain evidence="2">ISS417</strain>
    </source>
</reference>
<evidence type="ECO:0000313" key="3">
    <source>
        <dbReference type="Proteomes" id="UP000055048"/>
    </source>
</evidence>
<protein>
    <submittedName>
        <fullName evidence="2">Uncharacterized protein</fullName>
    </submittedName>
</protein>
<gene>
    <name evidence="2" type="ORF">T05_8509</name>
</gene>
<name>A0A0V0UGE0_9BILA</name>
<feature type="transmembrane region" description="Helical" evidence="1">
    <location>
        <begin position="129"/>
        <end position="148"/>
    </location>
</feature>
<evidence type="ECO:0000256" key="1">
    <source>
        <dbReference type="SAM" id="Phobius"/>
    </source>
</evidence>
<keyword evidence="3" id="KW-1185">Reference proteome</keyword>
<sequence>MNCALQCCIFSVIGKLQRNKLPPPPPTRQAGVYCISVWRRGFSSPRDVVIISVAGSTNTLSHLENWYFCIAEMKVYLKGVNDIVNNFKEHYVTCIALFVVFDLFTSTLHSLTMFVSINYKIKIMKMHGTLELLSINFALLLPVLEYVMEFSFFKLINYINL</sequence>
<keyword evidence="1" id="KW-1133">Transmembrane helix</keyword>
<dbReference type="OrthoDB" id="10337823at2759"/>
<proteinExistence type="predicted"/>
<accession>A0A0V0UGE0</accession>
<organism evidence="2 3">
    <name type="scientific">Trichinella murrelli</name>
    <dbReference type="NCBI Taxonomy" id="144512"/>
    <lineage>
        <taxon>Eukaryota</taxon>
        <taxon>Metazoa</taxon>
        <taxon>Ecdysozoa</taxon>
        <taxon>Nematoda</taxon>
        <taxon>Enoplea</taxon>
        <taxon>Dorylaimia</taxon>
        <taxon>Trichinellida</taxon>
        <taxon>Trichinellidae</taxon>
        <taxon>Trichinella</taxon>
    </lineage>
</organism>
<evidence type="ECO:0000313" key="2">
    <source>
        <dbReference type="EMBL" id="KRX50314.1"/>
    </source>
</evidence>
<dbReference type="EMBL" id="JYDJ01000007">
    <property type="protein sequence ID" value="KRX50314.1"/>
    <property type="molecule type" value="Genomic_DNA"/>
</dbReference>
<keyword evidence="1" id="KW-0812">Transmembrane</keyword>
<feature type="transmembrane region" description="Helical" evidence="1">
    <location>
        <begin position="90"/>
        <end position="117"/>
    </location>
</feature>